<feature type="coiled-coil region" evidence="1">
    <location>
        <begin position="42"/>
        <end position="127"/>
    </location>
</feature>
<dbReference type="Gene3D" id="1.10.287.1490">
    <property type="match status" value="1"/>
</dbReference>
<evidence type="ECO:0000256" key="1">
    <source>
        <dbReference type="SAM" id="Coils"/>
    </source>
</evidence>
<evidence type="ECO:0000256" key="2">
    <source>
        <dbReference type="SAM" id="MobiDB-lite"/>
    </source>
</evidence>
<comment type="caution">
    <text evidence="3">The sequence shown here is derived from an EMBL/GenBank/DDBJ whole genome shotgun (WGS) entry which is preliminary data.</text>
</comment>
<keyword evidence="4" id="KW-1185">Reference proteome</keyword>
<name>A0AAD9K0R0_RIDPI</name>
<reference evidence="3" key="1">
    <citation type="journal article" date="2023" name="Mol. Biol. Evol.">
        <title>Third-Generation Sequencing Reveals the Adaptive Role of the Epigenome in Three Deep-Sea Polychaetes.</title>
        <authorList>
            <person name="Perez M."/>
            <person name="Aroh O."/>
            <person name="Sun Y."/>
            <person name="Lan Y."/>
            <person name="Juniper S.K."/>
            <person name="Young C.R."/>
            <person name="Angers B."/>
            <person name="Qian P.Y."/>
        </authorList>
    </citation>
    <scope>NUCLEOTIDE SEQUENCE</scope>
    <source>
        <strain evidence="3">R07B-5</strain>
    </source>
</reference>
<gene>
    <name evidence="3" type="ORF">NP493_1512g00038</name>
</gene>
<evidence type="ECO:0000313" key="4">
    <source>
        <dbReference type="Proteomes" id="UP001209878"/>
    </source>
</evidence>
<feature type="region of interest" description="Disordered" evidence="2">
    <location>
        <begin position="506"/>
        <end position="530"/>
    </location>
</feature>
<evidence type="ECO:0000313" key="3">
    <source>
        <dbReference type="EMBL" id="KAK2162644.1"/>
    </source>
</evidence>
<dbReference type="EMBL" id="JAODUO010001509">
    <property type="protein sequence ID" value="KAK2162644.1"/>
    <property type="molecule type" value="Genomic_DNA"/>
</dbReference>
<proteinExistence type="predicted"/>
<keyword evidence="1" id="KW-0175">Coiled coil</keyword>
<organism evidence="3 4">
    <name type="scientific">Ridgeia piscesae</name>
    <name type="common">Tubeworm</name>
    <dbReference type="NCBI Taxonomy" id="27915"/>
    <lineage>
        <taxon>Eukaryota</taxon>
        <taxon>Metazoa</taxon>
        <taxon>Spiralia</taxon>
        <taxon>Lophotrochozoa</taxon>
        <taxon>Annelida</taxon>
        <taxon>Polychaeta</taxon>
        <taxon>Sedentaria</taxon>
        <taxon>Canalipalpata</taxon>
        <taxon>Sabellida</taxon>
        <taxon>Siboglinidae</taxon>
        <taxon>Ridgeia</taxon>
    </lineage>
</organism>
<accession>A0AAD9K0R0</accession>
<dbReference type="AlphaFoldDB" id="A0AAD9K0R0"/>
<feature type="compositionally biased region" description="Low complexity" evidence="2">
    <location>
        <begin position="506"/>
        <end position="523"/>
    </location>
</feature>
<protein>
    <submittedName>
        <fullName evidence="3">Uncharacterized protein</fullName>
    </submittedName>
</protein>
<feature type="coiled-coil region" evidence="1">
    <location>
        <begin position="177"/>
        <end position="369"/>
    </location>
</feature>
<sequence>MAIIWNFVSTVLALYDDSWLDLQALKLGKDLEMLLKDQRSHQVEHQAEVADLTERLRLAEESREKLAVEQMKKNLQISEDEKQTLVAELRTSLKSAEHRVEEYGSKVEALEKELLSAQEYISQQRETYADSQQLSLDLEREKGRLAGVLQSHATLKEHCCHLEAQLATSESSVVVQNSEVMERLAEREKELAQVEELVRSLDEEVKRERESAKDSKKQLMKEKGAHIKLRRQMETLVVDLDQLQASVDQKTRELDGVKTDLQRAQESEAKYRNEAERVTTECQNIRVEMDRLQQSLGEKEQKDAVYMEEVKSLKWQLDEQQNELEAARERLHLVEDRHKMEVESLQTSLQSVTSELAAVREELLSVRQEKSSLHAKLTELRSALQTSVQLNKSVTNDASRPPFDMEAIEQLLKESSNITTQSKPLTFLQATLSTLRGDISGLQDQVNEHALAVQTSSQSWREVEEQVKDLREVIRSSAASREVSQQADLVLPPSVELAPPVVPPGGAVAMAGETSGWTEGTTSQSRGDVV</sequence>
<dbReference type="Proteomes" id="UP001209878">
    <property type="component" value="Unassembled WGS sequence"/>
</dbReference>